<evidence type="ECO:0000256" key="4">
    <source>
        <dbReference type="ARBA" id="ARBA00022989"/>
    </source>
</evidence>
<proteinExistence type="predicted"/>
<keyword evidence="4" id="KW-1133">Transmembrane helix</keyword>
<gene>
    <name evidence="6" type="primary">yfcC</name>
    <name evidence="6" type="ORF">GMA92_12290</name>
</gene>
<name>A0A173U4Q9_9FIRM</name>
<protein>
    <submittedName>
        <fullName evidence="6">Basic amino acid antiporter YfcC</fullName>
    </submittedName>
</protein>
<dbReference type="InterPro" id="IPR018385">
    <property type="entry name" value="C4_dicarb_anaerob_car-like"/>
</dbReference>
<dbReference type="InterPro" id="IPR051679">
    <property type="entry name" value="DASS-Related_Transporters"/>
</dbReference>
<dbReference type="AlphaFoldDB" id="A0A173U4Q9"/>
<dbReference type="Proteomes" id="UP000487649">
    <property type="component" value="Unassembled WGS sequence"/>
</dbReference>
<dbReference type="OrthoDB" id="255482at2"/>
<dbReference type="GO" id="GO:0005886">
    <property type="term" value="C:plasma membrane"/>
    <property type="evidence" value="ECO:0007669"/>
    <property type="project" value="UniProtKB-SubCell"/>
</dbReference>
<sequence length="477" mass="51322">MLSLRRARSIETEAGAKKEFKVPHTLVIISFILVIVAVATWILPAGMYERVVNDLGRTVVVDGSFQYIEQSPQGLFSLLQAPLEGIVGASEIIAFLFIVSGAIAIITKTRAIDAGITSAVKSFHGKEMLMIPFIMGLFSLGGAVFGMTEEAIPFIAMLIPLCLALGYDSIMAMAISYVGCIVGFATAMINPFSVGVAQSIANVQAGSGVGFRTLIWAVTTLASILFLMWYGRRIKRNPELSPVYEIDQSRREALKESTEEHIEFTVRHKIILSSILVCLAGIVVGVLKFDFAIPEIAALFLATGIVAGFIGRLSFDDMATSFVSGAKDMIGAAIVVGFARGIVILAQDGQIIDTILYQLSNFIGQLPSLIAGYVMFFVQMFINFFISSGSGQAALTMPIMAPLGELVGITPQTSILIFQFGDGFSNAIFPTSAVLMACLGVAGIPWSKWIKWILPLQVIFGVIAIIFITIAILMGWS</sequence>
<comment type="caution">
    <text evidence="6">The sequence shown here is derived from an EMBL/GenBank/DDBJ whole genome shotgun (WGS) entry which is preliminary data.</text>
</comment>
<keyword evidence="5" id="KW-0472">Membrane</keyword>
<organism evidence="6 7">
    <name type="scientific">Turicibacter sanguinis</name>
    <dbReference type="NCBI Taxonomy" id="154288"/>
    <lineage>
        <taxon>Bacteria</taxon>
        <taxon>Bacillati</taxon>
        <taxon>Bacillota</taxon>
        <taxon>Erysipelotrichia</taxon>
        <taxon>Erysipelotrichales</taxon>
        <taxon>Turicibacteraceae</taxon>
        <taxon>Turicibacter</taxon>
    </lineage>
</organism>
<dbReference type="EMBL" id="WMQE01000032">
    <property type="protein sequence ID" value="MTK22190.1"/>
    <property type="molecule type" value="Genomic_DNA"/>
</dbReference>
<evidence type="ECO:0000256" key="5">
    <source>
        <dbReference type="ARBA" id="ARBA00023136"/>
    </source>
</evidence>
<reference evidence="6 7" key="1">
    <citation type="journal article" date="2019" name="Nat. Med.">
        <title>A library of human gut bacterial isolates paired with longitudinal multiomics data enables mechanistic microbiome research.</title>
        <authorList>
            <person name="Poyet M."/>
            <person name="Groussin M."/>
            <person name="Gibbons S.M."/>
            <person name="Avila-Pacheco J."/>
            <person name="Jiang X."/>
            <person name="Kearney S.M."/>
            <person name="Perrotta A.R."/>
            <person name="Berdy B."/>
            <person name="Zhao S."/>
            <person name="Lieberman T.D."/>
            <person name="Swanson P.K."/>
            <person name="Smith M."/>
            <person name="Roesemann S."/>
            <person name="Alexander J.E."/>
            <person name="Rich S.A."/>
            <person name="Livny J."/>
            <person name="Vlamakis H."/>
            <person name="Clish C."/>
            <person name="Bullock K."/>
            <person name="Deik A."/>
            <person name="Scott J."/>
            <person name="Pierce K.A."/>
            <person name="Xavier R.J."/>
            <person name="Alm E.J."/>
        </authorList>
    </citation>
    <scope>NUCLEOTIDE SEQUENCE [LARGE SCALE GENOMIC DNA]</scope>
    <source>
        <strain evidence="6 7">BIOML-A198</strain>
    </source>
</reference>
<evidence type="ECO:0000256" key="1">
    <source>
        <dbReference type="ARBA" id="ARBA00004651"/>
    </source>
</evidence>
<evidence type="ECO:0000256" key="3">
    <source>
        <dbReference type="ARBA" id="ARBA00022692"/>
    </source>
</evidence>
<evidence type="ECO:0000313" key="7">
    <source>
        <dbReference type="Proteomes" id="UP000487649"/>
    </source>
</evidence>
<dbReference type="PANTHER" id="PTHR43652:SF2">
    <property type="entry name" value="BASIC AMINO ACID ANTIPORTER YFCC-RELATED"/>
    <property type="match status" value="1"/>
</dbReference>
<accession>A0A173U4Q9</accession>
<keyword evidence="3" id="KW-0812">Transmembrane</keyword>
<evidence type="ECO:0000313" key="6">
    <source>
        <dbReference type="EMBL" id="MTK22190.1"/>
    </source>
</evidence>
<keyword evidence="2" id="KW-1003">Cell membrane</keyword>
<dbReference type="RefSeq" id="WP_006785668.1">
    <property type="nucleotide sequence ID" value="NZ_CABJBH010000002.1"/>
</dbReference>
<comment type="subcellular location">
    <subcellularLocation>
        <location evidence="1">Cell membrane</location>
        <topology evidence="1">Multi-pass membrane protein</topology>
    </subcellularLocation>
</comment>
<dbReference type="Pfam" id="PF03606">
    <property type="entry name" value="DcuC"/>
    <property type="match status" value="1"/>
</dbReference>
<dbReference type="GeneID" id="60058510"/>
<evidence type="ECO:0000256" key="2">
    <source>
        <dbReference type="ARBA" id="ARBA00022475"/>
    </source>
</evidence>
<dbReference type="PANTHER" id="PTHR43652">
    <property type="entry name" value="BASIC AMINO ACID ANTIPORTER YFCC-RELATED"/>
    <property type="match status" value="1"/>
</dbReference>